<sequence length="108" mass="12659">MTQLPFPIAQRMELERKHFPNGVNAAQIAMLNNIEKRLAEAYKAGYEQSSIFGFHEWSNNTAMGYAIMAMERLDFEYVQIKRVIKSMYRVFDGISIEQARQHYNESTF</sequence>
<name>A0A4U2PWF1_9BACL</name>
<evidence type="ECO:0000313" key="1">
    <source>
        <dbReference type="EMBL" id="TKH44202.1"/>
    </source>
</evidence>
<accession>A0A4U2PWF1</accession>
<gene>
    <name evidence="1" type="ORF">C1I60_12795</name>
</gene>
<reference evidence="1 2" key="1">
    <citation type="submission" date="2018-01" db="EMBL/GenBank/DDBJ databases">
        <title>Bacillales members from the olive rhizosphere are effective biological control agents against Verticillium dahliae.</title>
        <authorList>
            <person name="Gomez-Lama C."/>
            <person name="Legarda G."/>
            <person name="Ruano-Rosa D."/>
            <person name="Pizarro-Tobias P."/>
            <person name="Valverde-Corredor A."/>
            <person name="Niqui J.L."/>
            <person name="Trivino J.C."/>
            <person name="Roca A."/>
            <person name="Mercado-Blanco J."/>
        </authorList>
    </citation>
    <scope>NUCLEOTIDE SEQUENCE [LARGE SCALE GENOMIC DNA]</scope>
    <source>
        <strain evidence="1 2">PIC167</strain>
    </source>
</reference>
<dbReference type="EMBL" id="PNXQ01000012">
    <property type="protein sequence ID" value="TKH44202.1"/>
    <property type="molecule type" value="Genomic_DNA"/>
</dbReference>
<dbReference type="AlphaFoldDB" id="A0A4U2PWF1"/>
<organism evidence="1 2">
    <name type="scientific">Paenibacillus terrae</name>
    <dbReference type="NCBI Taxonomy" id="159743"/>
    <lineage>
        <taxon>Bacteria</taxon>
        <taxon>Bacillati</taxon>
        <taxon>Bacillota</taxon>
        <taxon>Bacilli</taxon>
        <taxon>Bacillales</taxon>
        <taxon>Paenibacillaceae</taxon>
        <taxon>Paenibacillus</taxon>
    </lineage>
</organism>
<protein>
    <submittedName>
        <fullName evidence="1">Uncharacterized protein</fullName>
    </submittedName>
</protein>
<dbReference type="Proteomes" id="UP000308114">
    <property type="component" value="Unassembled WGS sequence"/>
</dbReference>
<proteinExistence type="predicted"/>
<evidence type="ECO:0000313" key="2">
    <source>
        <dbReference type="Proteomes" id="UP000308114"/>
    </source>
</evidence>
<comment type="caution">
    <text evidence="1">The sequence shown here is derived from an EMBL/GenBank/DDBJ whole genome shotgun (WGS) entry which is preliminary data.</text>
</comment>
<dbReference type="RefSeq" id="WP_137062035.1">
    <property type="nucleotide sequence ID" value="NZ_PNXQ01000012.1"/>
</dbReference>